<dbReference type="PROSITE" id="PS50217">
    <property type="entry name" value="BZIP"/>
    <property type="match status" value="1"/>
</dbReference>
<evidence type="ECO:0000256" key="5">
    <source>
        <dbReference type="SAM" id="MobiDB-lite"/>
    </source>
</evidence>
<dbReference type="PROSITE" id="PS00036">
    <property type="entry name" value="BZIP_BASIC"/>
    <property type="match status" value="1"/>
</dbReference>
<feature type="domain" description="BZIP" evidence="7">
    <location>
        <begin position="459"/>
        <end position="522"/>
    </location>
</feature>
<dbReference type="InterPro" id="IPR051027">
    <property type="entry name" value="bZIP_transcription_factors"/>
</dbReference>
<dbReference type="GO" id="GO:0003700">
    <property type="term" value="F:DNA-binding transcription factor activity"/>
    <property type="evidence" value="ECO:0007669"/>
    <property type="project" value="InterPro"/>
</dbReference>
<reference evidence="8 9" key="1">
    <citation type="submission" date="2022-07" db="EMBL/GenBank/DDBJ databases">
        <title>Genome-wide signatures of adaptation to extreme environments.</title>
        <authorList>
            <person name="Cho C.H."/>
            <person name="Yoon H.S."/>
        </authorList>
    </citation>
    <scope>NUCLEOTIDE SEQUENCE [LARGE SCALE GENOMIC DNA]</scope>
    <source>
        <strain evidence="8 9">DBV 063 E5</strain>
    </source>
</reference>
<feature type="compositionally biased region" description="Basic and acidic residues" evidence="5">
    <location>
        <begin position="456"/>
        <end position="476"/>
    </location>
</feature>
<keyword evidence="3" id="KW-0804">Transcription</keyword>
<organism evidence="8 9">
    <name type="scientific">Cyanidium caldarium</name>
    <name type="common">Red alga</name>
    <dbReference type="NCBI Taxonomy" id="2771"/>
    <lineage>
        <taxon>Eukaryota</taxon>
        <taxon>Rhodophyta</taxon>
        <taxon>Bangiophyceae</taxon>
        <taxon>Cyanidiales</taxon>
        <taxon>Cyanidiaceae</taxon>
        <taxon>Cyanidium</taxon>
    </lineage>
</organism>
<protein>
    <recommendedName>
        <fullName evidence="10">BZIP domain-containing protein</fullName>
    </recommendedName>
</protein>
<evidence type="ECO:0000256" key="1">
    <source>
        <dbReference type="ARBA" id="ARBA00004123"/>
    </source>
</evidence>
<dbReference type="InterPro" id="IPR000626">
    <property type="entry name" value="Ubiquitin-like_dom"/>
</dbReference>
<feature type="region of interest" description="Disordered" evidence="5">
    <location>
        <begin position="1"/>
        <end position="21"/>
    </location>
</feature>
<comment type="caution">
    <text evidence="8">The sequence shown here is derived from an EMBL/GenBank/DDBJ whole genome shotgun (WGS) entry which is preliminary data.</text>
</comment>
<dbReference type="Pfam" id="PF00170">
    <property type="entry name" value="bZIP_1"/>
    <property type="match status" value="1"/>
</dbReference>
<comment type="subcellular location">
    <subcellularLocation>
        <location evidence="1">Nucleus</location>
    </subcellularLocation>
</comment>
<dbReference type="AlphaFoldDB" id="A0AAV9IZK3"/>
<evidence type="ECO:0000313" key="9">
    <source>
        <dbReference type="Proteomes" id="UP001301350"/>
    </source>
</evidence>
<feature type="compositionally biased region" description="Polar residues" evidence="5">
    <location>
        <begin position="422"/>
        <end position="431"/>
    </location>
</feature>
<dbReference type="PANTHER" id="PTHR19304">
    <property type="entry name" value="CYCLIC-AMP RESPONSE ELEMENT BINDING PROTEIN"/>
    <property type="match status" value="1"/>
</dbReference>
<dbReference type="Gene3D" id="1.20.5.170">
    <property type="match status" value="1"/>
</dbReference>
<dbReference type="GO" id="GO:0005634">
    <property type="term" value="C:nucleus"/>
    <property type="evidence" value="ECO:0007669"/>
    <property type="project" value="UniProtKB-SubCell"/>
</dbReference>
<dbReference type="SUPFAM" id="SSF57959">
    <property type="entry name" value="Leucine zipper domain"/>
    <property type="match status" value="1"/>
</dbReference>
<feature type="domain" description="Ubiquitin-like" evidence="6">
    <location>
        <begin position="31"/>
        <end position="96"/>
    </location>
</feature>
<dbReference type="CDD" id="cd17039">
    <property type="entry name" value="Ubl_ubiquitin_like"/>
    <property type="match status" value="1"/>
</dbReference>
<evidence type="ECO:0000313" key="8">
    <source>
        <dbReference type="EMBL" id="KAK4537689.1"/>
    </source>
</evidence>
<proteinExistence type="predicted"/>
<dbReference type="EMBL" id="JANCYW010000013">
    <property type="protein sequence ID" value="KAK4537689.1"/>
    <property type="molecule type" value="Genomic_DNA"/>
</dbReference>
<dbReference type="SMART" id="SM00338">
    <property type="entry name" value="BRLZ"/>
    <property type="match status" value="1"/>
</dbReference>
<accession>A0AAV9IZK3</accession>
<dbReference type="PROSITE" id="PS50053">
    <property type="entry name" value="UBIQUITIN_2"/>
    <property type="match status" value="1"/>
</dbReference>
<evidence type="ECO:0000259" key="6">
    <source>
        <dbReference type="PROSITE" id="PS50053"/>
    </source>
</evidence>
<dbReference type="InterPro" id="IPR046347">
    <property type="entry name" value="bZIP_sf"/>
</dbReference>
<evidence type="ECO:0008006" key="10">
    <source>
        <dbReference type="Google" id="ProtNLM"/>
    </source>
</evidence>
<evidence type="ECO:0000256" key="4">
    <source>
        <dbReference type="ARBA" id="ARBA00023242"/>
    </source>
</evidence>
<evidence type="ECO:0000259" key="7">
    <source>
        <dbReference type="PROSITE" id="PS50217"/>
    </source>
</evidence>
<sequence length="543" mass="57835">MADEKGGGVGGGAMEESEEAEMEVGVQPGCLPLVLELEEAGERVTVHVPANCTARELKQHLVAMGYLSDGAPPGDLYYGGQRLDEDASILQYGIPDLYDHSEALLRMVDQGGLNSADKCKALERANSVLAALRDGAILQWRAAAAAAAPPAGEGDATLTHRESGPLGMPELDSLIARAASAGTRAMQATTARLGDSDDDALVRSSGSNLTRMRSRELRKIALLLGGGVLTPATETLLHEMDAVEQHGEPGGDGVAEALLPSPLADTPSLHLLSPVELAEFMNRCEPELFTPSGLKALDAFTPSSATWGRMPSGGLDMPTGSATGDGGGRGVALDNEYLIDNLGSLAEQWVMDRVAWGASGAVSDVPVTTATSATDTVHIPVEHHGAPSTTAMPFEPPPSISGGYALRPRATSNDGIHHVSLSLPSSRTDSATGMLDRPHASTSSSTGRRSRPRLALSKEEKRVRRMEQNRQSAERSRLRRRQWEEMCRTEVAQLTAENTALRQQLDALRDQVHHLQQLLAIHVRRQDPYLVSSPKQVPVQTPI</sequence>
<gene>
    <name evidence="8" type="ORF">CDCA_CDCA13G3714</name>
</gene>
<name>A0AAV9IZK3_CYACA</name>
<evidence type="ECO:0000256" key="3">
    <source>
        <dbReference type="ARBA" id="ARBA00023163"/>
    </source>
</evidence>
<keyword evidence="9" id="KW-1185">Reference proteome</keyword>
<evidence type="ECO:0000256" key="2">
    <source>
        <dbReference type="ARBA" id="ARBA00023015"/>
    </source>
</evidence>
<dbReference type="Proteomes" id="UP001301350">
    <property type="component" value="Unassembled WGS sequence"/>
</dbReference>
<dbReference type="InterPro" id="IPR004827">
    <property type="entry name" value="bZIP"/>
</dbReference>
<keyword evidence="4" id="KW-0539">Nucleus</keyword>
<feature type="region of interest" description="Disordered" evidence="5">
    <location>
        <begin position="383"/>
        <end position="476"/>
    </location>
</feature>
<dbReference type="CDD" id="cd14686">
    <property type="entry name" value="bZIP"/>
    <property type="match status" value="1"/>
</dbReference>
<keyword evidence="2" id="KW-0805">Transcription regulation</keyword>